<dbReference type="InterPro" id="IPR005212">
    <property type="entry name" value="EvaA-like"/>
</dbReference>
<protein>
    <recommendedName>
        <fullName evidence="1">dTDP-4-dehydro-6-deoxy-alpha-D-glucopyranose 2,3-dehydratase domain-containing protein</fullName>
    </recommendedName>
</protein>
<evidence type="ECO:0000313" key="2">
    <source>
        <dbReference type="EMBL" id="SVA78074.1"/>
    </source>
</evidence>
<sequence length="467" mass="53131">MDVSAFMDWFETRRNAHLFNVEKISFEDLDQWSFGTTTGNLCHTSGKFFTIEGILVETNVGPISQWSQPIINQPEIGILGILAKKFNGVLHFLMQAKMEPGNIGFVQLGPTVQATRSNYTRVHLGKSPAYLEYFLNKSSSTVLIDSLQSEQGGRFLFKRNRNIIIETTREVELLEDYCWLTLAQIHKLISQDNLVNMDARSVLSCISFAAPELKDIDSTKLNLNIKKLGAVDASKIPTDLDSFQSRVIASAIDSRGALHDSNEIISWFTELKVCCELNVERIPLKFVKNWLKTENQIHHEKGKYFSIIAIAVQAGNREVIQWTQPLINPQTTGLIAYITKNINGTLHFLVQAKVEPGNFDTIEMAPTVQCITDSFEQDKPEERPAFLDYILKVPPDKIRSSTMQSEEGGRFYRESNRCLIIEVDDDFSLEVPKNFIWLTLGQIKEFIKYNNYINIEGRCLLSSIRFV</sequence>
<dbReference type="GO" id="GO:0016829">
    <property type="term" value="F:lyase activity"/>
    <property type="evidence" value="ECO:0007669"/>
    <property type="project" value="InterPro"/>
</dbReference>
<name>A0A381YM71_9ZZZZ</name>
<dbReference type="InterPro" id="IPR038153">
    <property type="entry name" value="EvaA-like_sf"/>
</dbReference>
<dbReference type="Pfam" id="PF03559">
    <property type="entry name" value="Hexose_dehydrat"/>
    <property type="match status" value="2"/>
</dbReference>
<evidence type="ECO:0000259" key="1">
    <source>
        <dbReference type="Pfam" id="PF03559"/>
    </source>
</evidence>
<dbReference type="EMBL" id="UINC01018561">
    <property type="protein sequence ID" value="SVA78074.1"/>
    <property type="molecule type" value="Genomic_DNA"/>
</dbReference>
<proteinExistence type="predicted"/>
<accession>A0A381YM71</accession>
<feature type="domain" description="dTDP-4-dehydro-6-deoxy-alpha-D-glucopyranose 2,3-dehydratase" evidence="1">
    <location>
        <begin position="5"/>
        <end position="206"/>
    </location>
</feature>
<feature type="domain" description="dTDP-4-dehydro-6-deoxy-alpha-D-glucopyranose 2,3-dehydratase" evidence="1">
    <location>
        <begin position="262"/>
        <end position="463"/>
    </location>
</feature>
<organism evidence="2">
    <name type="scientific">marine metagenome</name>
    <dbReference type="NCBI Taxonomy" id="408172"/>
    <lineage>
        <taxon>unclassified sequences</taxon>
        <taxon>metagenomes</taxon>
        <taxon>ecological metagenomes</taxon>
    </lineage>
</organism>
<dbReference type="AlphaFoldDB" id="A0A381YM71"/>
<dbReference type="Gene3D" id="3.90.79.40">
    <property type="entry name" value="EvaA sugar 2,3-dehydratase subunit"/>
    <property type="match status" value="2"/>
</dbReference>
<gene>
    <name evidence="2" type="ORF">METZ01_LOCUS130928</name>
</gene>
<reference evidence="2" key="1">
    <citation type="submission" date="2018-05" db="EMBL/GenBank/DDBJ databases">
        <authorList>
            <person name="Lanie J.A."/>
            <person name="Ng W.-L."/>
            <person name="Kazmierczak K.M."/>
            <person name="Andrzejewski T.M."/>
            <person name="Davidsen T.M."/>
            <person name="Wayne K.J."/>
            <person name="Tettelin H."/>
            <person name="Glass J.I."/>
            <person name="Rusch D."/>
            <person name="Podicherti R."/>
            <person name="Tsui H.-C.T."/>
            <person name="Winkler M.E."/>
        </authorList>
    </citation>
    <scope>NUCLEOTIDE SEQUENCE</scope>
</reference>